<sequence length="153" mass="17065">MAKEEEIGSRAEWGAGALEGPSLLPVRTALAARAALSHLETPVRRVHGDVMPRRHQDNTTRSVLCARCSVLRSQFLMGAGSWELRAEASIVYCHGHTYEAAWKDHPLTCRVWPRTPVPHCQRWDEPRECLTVGHLHCAFLLCTASMVQGESAR</sequence>
<dbReference type="KEGG" id="val:VDBG_02313"/>
<evidence type="ECO:0000313" key="2">
    <source>
        <dbReference type="Proteomes" id="UP000008698"/>
    </source>
</evidence>
<evidence type="ECO:0000313" key="1">
    <source>
        <dbReference type="EMBL" id="EEY16204.1"/>
    </source>
</evidence>
<dbReference type="AlphaFoldDB" id="C9S9Z1"/>
<keyword evidence="2" id="KW-1185">Reference proteome</keyword>
<accession>C9S9Z1</accession>
<organism evidence="2">
    <name type="scientific">Verticillium alfalfae (strain VaMs.102 / ATCC MYA-4576 / FGSC 10136)</name>
    <name type="common">Verticillium wilt of alfalfa</name>
    <name type="synonym">Verticillium albo-atrum</name>
    <dbReference type="NCBI Taxonomy" id="526221"/>
    <lineage>
        <taxon>Eukaryota</taxon>
        <taxon>Fungi</taxon>
        <taxon>Dikarya</taxon>
        <taxon>Ascomycota</taxon>
        <taxon>Pezizomycotina</taxon>
        <taxon>Sordariomycetes</taxon>
        <taxon>Hypocreomycetidae</taxon>
        <taxon>Glomerellales</taxon>
        <taxon>Plectosphaerellaceae</taxon>
        <taxon>Verticillium</taxon>
    </lineage>
</organism>
<name>C9S9Z1_VERA1</name>
<dbReference type="GeneID" id="9532597"/>
<reference evidence="2" key="1">
    <citation type="journal article" date="2011" name="PLoS Pathog.">
        <title>Comparative genomics yields insights into niche adaptation of plant vascular wilt pathogens.</title>
        <authorList>
            <person name="Klosterman S.J."/>
            <person name="Subbarao K.V."/>
            <person name="Kang S."/>
            <person name="Veronese P."/>
            <person name="Gold S.E."/>
            <person name="Thomma B.P.H.J."/>
            <person name="Chen Z."/>
            <person name="Henrissat B."/>
            <person name="Lee Y.-H."/>
            <person name="Park J."/>
            <person name="Garcia-Pedrajas M.D."/>
            <person name="Barbara D.J."/>
            <person name="Anchieta A."/>
            <person name="de Jonge R."/>
            <person name="Santhanam P."/>
            <person name="Maruthachalam K."/>
            <person name="Atallah Z."/>
            <person name="Amyotte S.G."/>
            <person name="Paz Z."/>
            <person name="Inderbitzin P."/>
            <person name="Hayes R.J."/>
            <person name="Heiman D.I."/>
            <person name="Young S."/>
            <person name="Zeng Q."/>
            <person name="Engels R."/>
            <person name="Galagan J."/>
            <person name="Cuomo C.A."/>
            <person name="Dobinson K.F."/>
            <person name="Ma L.-J."/>
        </authorList>
    </citation>
    <scope>NUCLEOTIDE SEQUENCE [LARGE SCALE GENOMIC DNA]</scope>
    <source>
        <strain evidence="2">VaMs.102 / ATCC MYA-4576 / FGSC 10136</strain>
    </source>
</reference>
<protein>
    <submittedName>
        <fullName evidence="1">Predicted protein</fullName>
    </submittedName>
</protein>
<dbReference type="Proteomes" id="UP000008698">
    <property type="component" value="Unassembled WGS sequence"/>
</dbReference>
<dbReference type="EMBL" id="DS985215">
    <property type="protein sequence ID" value="EEY16204.1"/>
    <property type="molecule type" value="Genomic_DNA"/>
</dbReference>
<gene>
    <name evidence="1" type="ORF">VDBG_02313</name>
</gene>
<dbReference type="HOGENOM" id="CLU_1714700_0_0_1"/>
<dbReference type="RefSeq" id="XP_003008125.1">
    <property type="nucleotide sequence ID" value="XM_003008079.1"/>
</dbReference>
<proteinExistence type="predicted"/>